<reference evidence="9" key="1">
    <citation type="submission" date="2017-09" db="EMBL/GenBank/DDBJ databases">
        <title>FDA dAtabase for Regulatory Grade micrObial Sequences (FDA-ARGOS): Supporting development and validation of Infectious Disease Dx tests.</title>
        <authorList>
            <person name="Minogue T."/>
            <person name="Wolcott M."/>
            <person name="Wasieloski L."/>
            <person name="Aguilar W."/>
            <person name="Moore D."/>
            <person name="Tallon L."/>
            <person name="Sadzewicz L."/>
            <person name="Ott S."/>
            <person name="Zhao X."/>
            <person name="Nagaraj S."/>
            <person name="Vavikolanu K."/>
            <person name="Aluvathingal J."/>
            <person name="Nadendla S."/>
            <person name="Sichtig H."/>
        </authorList>
    </citation>
    <scope>NUCLEOTIDE SEQUENCE [LARGE SCALE GENOMIC DNA]</scope>
    <source>
        <strain evidence="9">FDAARGOS_394</strain>
    </source>
</reference>
<organism evidence="8 9">
    <name type="scientific">Comamonas terrigena</name>
    <dbReference type="NCBI Taxonomy" id="32013"/>
    <lineage>
        <taxon>Bacteria</taxon>
        <taxon>Pseudomonadati</taxon>
        <taxon>Pseudomonadota</taxon>
        <taxon>Betaproteobacteria</taxon>
        <taxon>Burkholderiales</taxon>
        <taxon>Comamonadaceae</taxon>
        <taxon>Comamonas</taxon>
    </lineage>
</organism>
<dbReference type="GO" id="GO:0006260">
    <property type="term" value="P:DNA replication"/>
    <property type="evidence" value="ECO:0007669"/>
    <property type="project" value="UniProtKB-KW"/>
</dbReference>
<dbReference type="InterPro" id="IPR008766">
    <property type="entry name" value="Replication_gene_A-like"/>
</dbReference>
<dbReference type="GeneID" id="80802444"/>
<evidence type="ECO:0000256" key="5">
    <source>
        <dbReference type="ARBA" id="ARBA00022759"/>
    </source>
</evidence>
<keyword evidence="4" id="KW-0540">Nuclease</keyword>
<dbReference type="Pfam" id="PF05840">
    <property type="entry name" value="Phage_GPA"/>
    <property type="match status" value="1"/>
</dbReference>
<evidence type="ECO:0000256" key="1">
    <source>
        <dbReference type="ARBA" id="ARBA00003293"/>
    </source>
</evidence>
<evidence type="ECO:0000256" key="3">
    <source>
        <dbReference type="ARBA" id="ARBA00022705"/>
    </source>
</evidence>
<evidence type="ECO:0000313" key="9">
    <source>
        <dbReference type="Proteomes" id="UP000220246"/>
    </source>
</evidence>
<name>A0A2A7UY34_COMTR</name>
<evidence type="ECO:0000259" key="7">
    <source>
        <dbReference type="Pfam" id="PF05840"/>
    </source>
</evidence>
<evidence type="ECO:0000256" key="2">
    <source>
        <dbReference type="ARBA" id="ARBA00009260"/>
    </source>
</evidence>
<dbReference type="Proteomes" id="UP000220246">
    <property type="component" value="Unassembled WGS sequence"/>
</dbReference>
<dbReference type="STRING" id="1219032.GCA_001515545_00880"/>
<proteinExistence type="inferred from homology"/>
<feature type="domain" description="Replication gene A protein-like" evidence="7">
    <location>
        <begin position="161"/>
        <end position="407"/>
    </location>
</feature>
<keyword evidence="3" id="KW-0235">DNA replication</keyword>
<comment type="similarity">
    <text evidence="2">Belongs to the phage GPA family.</text>
</comment>
<evidence type="ECO:0000313" key="8">
    <source>
        <dbReference type="EMBL" id="PEH90164.1"/>
    </source>
</evidence>
<dbReference type="GO" id="GO:0016787">
    <property type="term" value="F:hydrolase activity"/>
    <property type="evidence" value="ECO:0007669"/>
    <property type="project" value="UniProtKB-KW"/>
</dbReference>
<comment type="function">
    <text evidence="1">Possible endonuclease which induces a single-strand cut and initiates DNA replication.</text>
</comment>
<evidence type="ECO:0000256" key="4">
    <source>
        <dbReference type="ARBA" id="ARBA00022722"/>
    </source>
</evidence>
<gene>
    <name evidence="8" type="ORF">CRM82_17610</name>
</gene>
<keyword evidence="5 8" id="KW-0255">Endonuclease</keyword>
<comment type="caution">
    <text evidence="8">The sequence shown here is derived from an EMBL/GenBank/DDBJ whole genome shotgun (WGS) entry which is preliminary data.</text>
</comment>
<dbReference type="GO" id="GO:0004519">
    <property type="term" value="F:endonuclease activity"/>
    <property type="evidence" value="ECO:0007669"/>
    <property type="project" value="UniProtKB-KW"/>
</dbReference>
<dbReference type="EMBL" id="PDEA01000001">
    <property type="protein sequence ID" value="PEH90164.1"/>
    <property type="molecule type" value="Genomic_DNA"/>
</dbReference>
<keyword evidence="9" id="KW-1185">Reference proteome</keyword>
<keyword evidence="6" id="KW-0378">Hydrolase</keyword>
<dbReference type="AlphaFoldDB" id="A0A2A7UY34"/>
<dbReference type="RefSeq" id="WP_066533804.1">
    <property type="nucleotide sequence ID" value="NZ_PDEA01000001.1"/>
</dbReference>
<accession>A0A2A7UY34</accession>
<sequence>MPKFLGQAKSPIARKLPSGNLSQWKDNIPQLHHVDEHVQRVIACAPASWRAVIEKRFAYANPPLVDTAMSAQEFCAQQPTWVQAWDLLQAIADFEDMYGGAGLWELSDHDIRDMAQALADDVSKKDALAVRCGTGLRKRLDDVKHFIRRVGVLEDTPLEGEPAIARASCPLWWRKRLRVHVARTVEAGSISLGRVHKGTGGYVSREGLVRRQGQKERSAEMLAHTLVRNEAGQHFALADLAALSVSNPVIRGGEMMTRIRGAEEYADAHGHVGLFIALTTPSKYHAVRTAAQGRVVRNRKYCGANPREGQMWLRKNWSRVRSALTRAGIKRYGVRVAEPHHDGTPHWHLLVWLETEAEAKEFESIVRQYWLSEDGDEPGAQQHRVDFKRMEAGGAAGYVAKYIAKNIGHHALAEHQDMVNGHQLNMDFAQDMQPDAKALESGQGAETLHDLNAGARRVDAWAGHWGIRQFQFFGMPPVTAWRALRRVTPDQLDLFHDEGDKQTLLAYQACHRHGDMRADWRMFMEAMGGHALHRSKWHLRTEHRVPEPGQANRYGEEIKRGCVVGVVPQRGRMRGHPLISRRMGFQSVMRSPEALAQAEPGSRAALPPPWTGFNNCTTGRLSSGFDLVASGQITPWSAPKSEDRPEINPWLTPFEACQ</sequence>
<protein>
    <submittedName>
        <fullName evidence="8">Replication endonuclease</fullName>
    </submittedName>
</protein>
<dbReference type="OrthoDB" id="5568266at2"/>
<evidence type="ECO:0000256" key="6">
    <source>
        <dbReference type="ARBA" id="ARBA00022801"/>
    </source>
</evidence>